<protein>
    <submittedName>
        <fullName evidence="3">Phosphatase PAP2 family protein</fullName>
    </submittedName>
</protein>
<evidence type="ECO:0000313" key="3">
    <source>
        <dbReference type="EMBL" id="MBK0383186.1"/>
    </source>
</evidence>
<feature type="chain" id="PRO_5045204628" evidence="1">
    <location>
        <begin position="21"/>
        <end position="295"/>
    </location>
</feature>
<proteinExistence type="predicted"/>
<keyword evidence="1" id="KW-0732">Signal</keyword>
<evidence type="ECO:0000259" key="2">
    <source>
        <dbReference type="Pfam" id="PF01569"/>
    </source>
</evidence>
<organism evidence="3 4">
    <name type="scientific">Pedobacter segetis</name>
    <dbReference type="NCBI Taxonomy" id="2793069"/>
    <lineage>
        <taxon>Bacteria</taxon>
        <taxon>Pseudomonadati</taxon>
        <taxon>Bacteroidota</taxon>
        <taxon>Sphingobacteriia</taxon>
        <taxon>Sphingobacteriales</taxon>
        <taxon>Sphingobacteriaceae</taxon>
        <taxon>Pedobacter</taxon>
    </lineage>
</organism>
<evidence type="ECO:0000313" key="4">
    <source>
        <dbReference type="Proteomes" id="UP000660024"/>
    </source>
</evidence>
<accession>A0ABS1BLJ8</accession>
<comment type="caution">
    <text evidence="3">The sequence shown here is derived from an EMBL/GenBank/DDBJ whole genome shotgun (WGS) entry which is preliminary data.</text>
</comment>
<evidence type="ECO:0000256" key="1">
    <source>
        <dbReference type="SAM" id="SignalP"/>
    </source>
</evidence>
<feature type="signal peptide" evidence="1">
    <location>
        <begin position="1"/>
        <end position="20"/>
    </location>
</feature>
<dbReference type="SUPFAM" id="SSF48317">
    <property type="entry name" value="Acid phosphatase/Vanadium-dependent haloperoxidase"/>
    <property type="match status" value="1"/>
</dbReference>
<dbReference type="EMBL" id="JAEHFY010000012">
    <property type="protein sequence ID" value="MBK0383186.1"/>
    <property type="molecule type" value="Genomic_DNA"/>
</dbReference>
<name>A0ABS1BLJ8_9SPHI</name>
<dbReference type="Proteomes" id="UP000660024">
    <property type="component" value="Unassembled WGS sequence"/>
</dbReference>
<dbReference type="Pfam" id="PF01569">
    <property type="entry name" value="PAP2"/>
    <property type="match status" value="1"/>
</dbReference>
<dbReference type="Gene3D" id="1.20.144.10">
    <property type="entry name" value="Phosphatidic acid phosphatase type 2/haloperoxidase"/>
    <property type="match status" value="1"/>
</dbReference>
<reference evidence="3 4" key="1">
    <citation type="submission" date="2020-12" db="EMBL/GenBank/DDBJ databases">
        <title>Bacterial novel species Pedobacter sp. SD-b isolated from soil.</title>
        <authorList>
            <person name="Jung H.-Y."/>
        </authorList>
    </citation>
    <scope>NUCLEOTIDE SEQUENCE [LARGE SCALE GENOMIC DNA]</scope>
    <source>
        <strain evidence="3 4">SD-b</strain>
    </source>
</reference>
<dbReference type="InterPro" id="IPR000326">
    <property type="entry name" value="PAP2/HPO"/>
</dbReference>
<dbReference type="RefSeq" id="WP_200586000.1">
    <property type="nucleotide sequence ID" value="NZ_JAEHFY010000012.1"/>
</dbReference>
<keyword evidence="4" id="KW-1185">Reference proteome</keyword>
<dbReference type="InterPro" id="IPR036938">
    <property type="entry name" value="PAP2/HPO_sf"/>
</dbReference>
<gene>
    <name evidence="3" type="ORF">I5M32_09470</name>
</gene>
<sequence>MFKPTALFFFLFLMVGLAKGQVLDTAFTTAKIDTTALKQIYPKPERFGFITHTPVDLWQLTKSPFQKSNFKGVALVAASTGLLIWQDQHLLDAAQNFGRFIELKPDVGFNNILKAGSTRLVKIPKNLNTGLYQLGEGGTSMYIAAGLFIYGKFEHDNRSLQTASDLTESFFATGIATQILKRVSGRQTPSSSTVDGGYWSVFPSFKAFQNDKPNFDSFPSGHLTTMMATVTVLAENYPEKKWIKPVGYSLIGLTGLAMLNNGVHWAGDYPLAIAMGYLTGKIITNRHLKNHLSFR</sequence>
<feature type="domain" description="Phosphatidic acid phosphatase type 2/haloperoxidase" evidence="2">
    <location>
        <begin position="166"/>
        <end position="289"/>
    </location>
</feature>